<gene>
    <name evidence="1" type="ORF">EUA93_11645</name>
</gene>
<dbReference type="OrthoDB" id="6624781at2"/>
<dbReference type="RefSeq" id="WP_129400286.1">
    <property type="nucleotide sequence ID" value="NZ_SDWT01000001.1"/>
</dbReference>
<keyword evidence="2" id="KW-1185">Reference proteome</keyword>
<evidence type="ECO:0000313" key="1">
    <source>
        <dbReference type="EMBL" id="RYB94941.1"/>
    </source>
</evidence>
<dbReference type="EMBL" id="SDWT01000001">
    <property type="protein sequence ID" value="RYB94941.1"/>
    <property type="molecule type" value="Genomic_DNA"/>
</dbReference>
<dbReference type="SUPFAM" id="SSF55961">
    <property type="entry name" value="Bet v1-like"/>
    <property type="match status" value="1"/>
</dbReference>
<protein>
    <submittedName>
        <fullName evidence="1">Polyketide cyclase</fullName>
    </submittedName>
</protein>
<dbReference type="Gene3D" id="3.30.530.20">
    <property type="match status" value="1"/>
</dbReference>
<reference evidence="1 2" key="1">
    <citation type="submission" date="2019-01" db="EMBL/GenBank/DDBJ databases">
        <title>Novel species of Nocardioides.</title>
        <authorList>
            <person name="Liu Q."/>
            <person name="Xin Y.-H."/>
        </authorList>
    </citation>
    <scope>NUCLEOTIDE SEQUENCE [LARGE SCALE GENOMIC DNA]</scope>
    <source>
        <strain evidence="1 2">CGMCC 4.6882</strain>
    </source>
</reference>
<accession>A0A4Q2S028</accession>
<name>A0A4Q2S028_9ACTN</name>
<organism evidence="1 2">
    <name type="scientific">Nocardioides oleivorans</name>
    <dbReference type="NCBI Taxonomy" id="273676"/>
    <lineage>
        <taxon>Bacteria</taxon>
        <taxon>Bacillati</taxon>
        <taxon>Actinomycetota</taxon>
        <taxon>Actinomycetes</taxon>
        <taxon>Propionibacteriales</taxon>
        <taxon>Nocardioidaceae</taxon>
        <taxon>Nocardioides</taxon>
    </lineage>
</organism>
<comment type="caution">
    <text evidence="1">The sequence shown here is derived from an EMBL/GenBank/DDBJ whole genome shotgun (WGS) entry which is preliminary data.</text>
</comment>
<evidence type="ECO:0000313" key="2">
    <source>
        <dbReference type="Proteomes" id="UP000294071"/>
    </source>
</evidence>
<dbReference type="InterPro" id="IPR023393">
    <property type="entry name" value="START-like_dom_sf"/>
</dbReference>
<proteinExistence type="predicted"/>
<sequence length="158" mass="17851">MTDQLTARRFIEAEPAAIFAALCDPECHVDIDSSGMLQSAEGDHVAAVGDRFTVHMDRESKGDFPMGRYDVEVVIDRFEPDREISWWIEGTIKPPIGHTYGYLLEAGEVEGRPGTWVTSVYDWSQVGDRWRPIFPVNDESALRATLGILDRVVRRRGQ</sequence>
<dbReference type="AlphaFoldDB" id="A0A4Q2S028"/>
<dbReference type="Proteomes" id="UP000294071">
    <property type="component" value="Unassembled WGS sequence"/>
</dbReference>